<name>A0AAN6YAL9_9PEZI</name>
<reference evidence="2" key="1">
    <citation type="journal article" date="2023" name="Mol. Phylogenet. Evol.">
        <title>Genome-scale phylogeny and comparative genomics of the fungal order Sordariales.</title>
        <authorList>
            <person name="Hensen N."/>
            <person name="Bonometti L."/>
            <person name="Westerberg I."/>
            <person name="Brannstrom I.O."/>
            <person name="Guillou S."/>
            <person name="Cros-Aarteil S."/>
            <person name="Calhoun S."/>
            <person name="Haridas S."/>
            <person name="Kuo A."/>
            <person name="Mondo S."/>
            <person name="Pangilinan J."/>
            <person name="Riley R."/>
            <person name="LaButti K."/>
            <person name="Andreopoulos B."/>
            <person name="Lipzen A."/>
            <person name="Chen C."/>
            <person name="Yan M."/>
            <person name="Daum C."/>
            <person name="Ng V."/>
            <person name="Clum A."/>
            <person name="Steindorff A."/>
            <person name="Ohm R.A."/>
            <person name="Martin F."/>
            <person name="Silar P."/>
            <person name="Natvig D.O."/>
            <person name="Lalanne C."/>
            <person name="Gautier V."/>
            <person name="Ament-Velasquez S.L."/>
            <person name="Kruys A."/>
            <person name="Hutchinson M.I."/>
            <person name="Powell A.J."/>
            <person name="Barry K."/>
            <person name="Miller A.N."/>
            <person name="Grigoriev I.V."/>
            <person name="Debuchy R."/>
            <person name="Gladieux P."/>
            <person name="Hiltunen Thoren M."/>
            <person name="Johannesson H."/>
        </authorList>
    </citation>
    <scope>NUCLEOTIDE SEQUENCE</scope>
    <source>
        <strain evidence="2">PSN293</strain>
    </source>
</reference>
<keyword evidence="1" id="KW-1133">Transmembrane helix</keyword>
<evidence type="ECO:0000313" key="3">
    <source>
        <dbReference type="Proteomes" id="UP001301769"/>
    </source>
</evidence>
<keyword evidence="3" id="KW-1185">Reference proteome</keyword>
<accession>A0AAN6YAL9</accession>
<dbReference type="EMBL" id="MU858125">
    <property type="protein sequence ID" value="KAK4212517.1"/>
    <property type="molecule type" value="Genomic_DNA"/>
</dbReference>
<dbReference type="Proteomes" id="UP001301769">
    <property type="component" value="Unassembled WGS sequence"/>
</dbReference>
<feature type="transmembrane region" description="Helical" evidence="1">
    <location>
        <begin position="146"/>
        <end position="164"/>
    </location>
</feature>
<dbReference type="AlphaFoldDB" id="A0AAN6YAL9"/>
<proteinExistence type="predicted"/>
<keyword evidence="1" id="KW-0472">Membrane</keyword>
<evidence type="ECO:0000256" key="1">
    <source>
        <dbReference type="SAM" id="Phobius"/>
    </source>
</evidence>
<gene>
    <name evidence="2" type="ORF">QBC37DRAFT_191895</name>
</gene>
<feature type="transmembrane region" description="Helical" evidence="1">
    <location>
        <begin position="119"/>
        <end position="140"/>
    </location>
</feature>
<sequence>MLSQVATRHLISSRTSIPLPWVYDYNTTKDNLLYTPYLCISFIPGRKILEVWIDTLLSICLEDYCLRILTIVAQSIAQLETLNCPKIGSPYRDDQGVLAVGKSSRVSRYSRHLLLHYKAYTSLVICVILISPGVFLQSLLRVEEKFIVSRQGTLYTLFFIIIRIQRLRQLMVLVT</sequence>
<reference evidence="2" key="2">
    <citation type="submission" date="2023-05" db="EMBL/GenBank/DDBJ databases">
        <authorList>
            <consortium name="Lawrence Berkeley National Laboratory"/>
            <person name="Steindorff A."/>
            <person name="Hensen N."/>
            <person name="Bonometti L."/>
            <person name="Westerberg I."/>
            <person name="Brannstrom I.O."/>
            <person name="Guillou S."/>
            <person name="Cros-Aarteil S."/>
            <person name="Calhoun S."/>
            <person name="Haridas S."/>
            <person name="Kuo A."/>
            <person name="Mondo S."/>
            <person name="Pangilinan J."/>
            <person name="Riley R."/>
            <person name="Labutti K."/>
            <person name="Andreopoulos B."/>
            <person name="Lipzen A."/>
            <person name="Chen C."/>
            <person name="Yanf M."/>
            <person name="Daum C."/>
            <person name="Ng V."/>
            <person name="Clum A."/>
            <person name="Ohm R."/>
            <person name="Martin F."/>
            <person name="Silar P."/>
            <person name="Natvig D."/>
            <person name="Lalanne C."/>
            <person name="Gautier V."/>
            <person name="Ament-Velasquez S.L."/>
            <person name="Kruys A."/>
            <person name="Hutchinson M.I."/>
            <person name="Powell A.J."/>
            <person name="Barry K."/>
            <person name="Miller A.N."/>
            <person name="Grigoriev I.V."/>
            <person name="Debuchy R."/>
            <person name="Gladieux P."/>
            <person name="Thoren M.H."/>
            <person name="Johannesson H."/>
        </authorList>
    </citation>
    <scope>NUCLEOTIDE SEQUENCE</scope>
    <source>
        <strain evidence="2">PSN293</strain>
    </source>
</reference>
<organism evidence="2 3">
    <name type="scientific">Rhypophila decipiens</name>
    <dbReference type="NCBI Taxonomy" id="261697"/>
    <lineage>
        <taxon>Eukaryota</taxon>
        <taxon>Fungi</taxon>
        <taxon>Dikarya</taxon>
        <taxon>Ascomycota</taxon>
        <taxon>Pezizomycotina</taxon>
        <taxon>Sordariomycetes</taxon>
        <taxon>Sordariomycetidae</taxon>
        <taxon>Sordariales</taxon>
        <taxon>Naviculisporaceae</taxon>
        <taxon>Rhypophila</taxon>
    </lineage>
</organism>
<keyword evidence="1" id="KW-0812">Transmembrane</keyword>
<comment type="caution">
    <text evidence="2">The sequence shown here is derived from an EMBL/GenBank/DDBJ whole genome shotgun (WGS) entry which is preliminary data.</text>
</comment>
<protein>
    <submittedName>
        <fullName evidence="2">Uncharacterized protein</fullName>
    </submittedName>
</protein>
<evidence type="ECO:0000313" key="2">
    <source>
        <dbReference type="EMBL" id="KAK4212517.1"/>
    </source>
</evidence>